<name>A0ABT8CSD6_9FLAO</name>
<reference evidence="2" key="1">
    <citation type="journal article" date="2019" name="Int. J. Syst. Evol. Microbiol.">
        <title>The Global Catalogue of Microorganisms (GCM) 10K type strain sequencing project: providing services to taxonomists for standard genome sequencing and annotation.</title>
        <authorList>
            <consortium name="The Broad Institute Genomics Platform"/>
            <consortium name="The Broad Institute Genome Sequencing Center for Infectious Disease"/>
            <person name="Wu L."/>
            <person name="Ma J."/>
        </authorList>
    </citation>
    <scope>NUCLEOTIDE SEQUENCE [LARGE SCALE GENOMIC DNA]</scope>
    <source>
        <strain evidence="2">CECT 7184</strain>
    </source>
</reference>
<dbReference type="RefSeq" id="WP_290363405.1">
    <property type="nucleotide sequence ID" value="NZ_JAUFQU010000001.1"/>
</dbReference>
<dbReference type="EMBL" id="JAUFQU010000001">
    <property type="protein sequence ID" value="MDN3707432.1"/>
    <property type="molecule type" value="Genomic_DNA"/>
</dbReference>
<organism evidence="1 2">
    <name type="scientific">Paenimyroides ceti</name>
    <dbReference type="NCBI Taxonomy" id="395087"/>
    <lineage>
        <taxon>Bacteria</taxon>
        <taxon>Pseudomonadati</taxon>
        <taxon>Bacteroidota</taxon>
        <taxon>Flavobacteriia</taxon>
        <taxon>Flavobacteriales</taxon>
        <taxon>Flavobacteriaceae</taxon>
        <taxon>Paenimyroides</taxon>
    </lineage>
</organism>
<accession>A0ABT8CSD6</accession>
<proteinExistence type="predicted"/>
<evidence type="ECO:0000313" key="2">
    <source>
        <dbReference type="Proteomes" id="UP001242368"/>
    </source>
</evidence>
<sequence>MIKVYIDWNVMSGMRNGKLEEFTNIITNKNKFLLVYSTSHISDIFASIKEGNDNKEEIKSDLEYITYLTNNLCIVTIPQSFTVDYYDPNELFEEEFENKKLLSDFSIDNLLDYNIYGEDFIKTLKELPLDDDFKQALDDQNNSQYLDKLFPDLNTNPTIGGFFKSYNKMFNDSMKTESFKYVKKIVQEIGLNSGYFNDNKNPFDLIEKAYKKYGMTPYDNIKPCTYIPEWFNNLTNDYIILDIHGYKEDKIEVQDRHKKTFRNTLEDSSHTAFASRFDFYITLDNKSIKKSQAVYNKNKVFTKVLKPTEFVEYYKTYLNRNTVNEHFSDIISTICKGENFYSLINKEKIVIGAEKITCEYFFNYFNKISLFEPEYSDSVFVLSRNNASFPTITFIKEIQFLINLFIHEIGNDINNRGLFEFDEFLEDDIWTIREWKTNKGTIILRRNLGWLQLYFYKI</sequence>
<comment type="caution">
    <text evidence="1">The sequence shown here is derived from an EMBL/GenBank/DDBJ whole genome shotgun (WGS) entry which is preliminary data.</text>
</comment>
<evidence type="ECO:0008006" key="3">
    <source>
        <dbReference type="Google" id="ProtNLM"/>
    </source>
</evidence>
<dbReference type="Proteomes" id="UP001242368">
    <property type="component" value="Unassembled WGS sequence"/>
</dbReference>
<gene>
    <name evidence="1" type="ORF">QW060_09850</name>
</gene>
<protein>
    <recommendedName>
        <fullName evidence="3">PIN like domain-containing protein</fullName>
    </recommendedName>
</protein>
<evidence type="ECO:0000313" key="1">
    <source>
        <dbReference type="EMBL" id="MDN3707432.1"/>
    </source>
</evidence>
<keyword evidence="2" id="KW-1185">Reference proteome</keyword>